<gene>
    <name evidence="2" type="ORF">NCTC13834_01033</name>
</gene>
<name>A0A380GKV6_9STAP</name>
<proteinExistence type="predicted"/>
<reference evidence="2 3" key="1">
    <citation type="submission" date="2018-06" db="EMBL/GenBank/DDBJ databases">
        <authorList>
            <consortium name="Pathogen Informatics"/>
            <person name="Doyle S."/>
        </authorList>
    </citation>
    <scope>NUCLEOTIDE SEQUENCE [LARGE SCALE GENOMIC DNA]</scope>
    <source>
        <strain evidence="2 3">NCTC13834</strain>
    </source>
</reference>
<feature type="domain" description="YfkB-like" evidence="1">
    <location>
        <begin position="1"/>
        <end position="117"/>
    </location>
</feature>
<organism evidence="2 3">
    <name type="scientific">Staphylococcus nepalensis</name>
    <dbReference type="NCBI Taxonomy" id="214473"/>
    <lineage>
        <taxon>Bacteria</taxon>
        <taxon>Bacillati</taxon>
        <taxon>Bacillota</taxon>
        <taxon>Bacilli</taxon>
        <taxon>Bacillales</taxon>
        <taxon>Staphylococcaceae</taxon>
        <taxon>Staphylococcus</taxon>
    </lineage>
</organism>
<sequence>MLFGTLPIYPCIRDEEDQALLQKLRNAQNVSLRNDPDGRNRLNVNVFTGNIIVTDFGDENGTLSNIKNDKLTDVFSTWLKSPLAQSINCHCAQFSCLGPNILVKNMYYPQSDFKENESNMRRIYTMD</sequence>
<evidence type="ECO:0000313" key="3">
    <source>
        <dbReference type="Proteomes" id="UP000254412"/>
    </source>
</evidence>
<evidence type="ECO:0000313" key="2">
    <source>
        <dbReference type="EMBL" id="SUM54729.1"/>
    </source>
</evidence>
<dbReference type="InterPro" id="IPR014866">
    <property type="entry name" value="YfkB"/>
</dbReference>
<dbReference type="AlphaFoldDB" id="A0A380GKV6"/>
<dbReference type="EMBL" id="UHDS01000001">
    <property type="protein sequence ID" value="SUM54729.1"/>
    <property type="molecule type" value="Genomic_DNA"/>
</dbReference>
<accession>A0A380GKV6</accession>
<protein>
    <submittedName>
        <fullName evidence="2">Radical SAM domain-containing protein</fullName>
    </submittedName>
</protein>
<dbReference type="Pfam" id="PF08756">
    <property type="entry name" value="YfkB"/>
    <property type="match status" value="1"/>
</dbReference>
<dbReference type="Proteomes" id="UP000254412">
    <property type="component" value="Unassembled WGS sequence"/>
</dbReference>
<evidence type="ECO:0000259" key="1">
    <source>
        <dbReference type="Pfam" id="PF08756"/>
    </source>
</evidence>